<keyword evidence="1" id="KW-1133">Transmembrane helix</keyword>
<organism evidence="2 3">
    <name type="scientific">Streptomyces hokutonensis</name>
    <dbReference type="NCBI Taxonomy" id="1306990"/>
    <lineage>
        <taxon>Bacteria</taxon>
        <taxon>Bacillati</taxon>
        <taxon>Actinomycetota</taxon>
        <taxon>Actinomycetes</taxon>
        <taxon>Kitasatosporales</taxon>
        <taxon>Streptomycetaceae</taxon>
        <taxon>Streptomyces</taxon>
    </lineage>
</organism>
<evidence type="ECO:0000256" key="1">
    <source>
        <dbReference type="SAM" id="Phobius"/>
    </source>
</evidence>
<evidence type="ECO:0000313" key="2">
    <source>
        <dbReference type="EMBL" id="MFE9600833.1"/>
    </source>
</evidence>
<keyword evidence="1" id="KW-0812">Transmembrane</keyword>
<evidence type="ECO:0008006" key="4">
    <source>
        <dbReference type="Google" id="ProtNLM"/>
    </source>
</evidence>
<sequence length="239" mass="26798">METVVGILPKVFLFAFVVGMFALVIRAFVRSGKEDKRIRQGWADLSRVAAEHDWAYEQRARGRATEYCGVGPMPGSGSNPSAWHYITGEFRGRSFKCYEYRYSNPLSGSSGVGESKKLTIESIFLVSAPSSGPFLQIGRPSKLDAVLGRRPRMLLGVPEFDENFRIVTDSEDFAHGILSDPLQAFLLSDSRAQKSPLRMRDDELFTWYTGTLSPQGVEERLDYLCDVLDRIPAQLWATT</sequence>
<keyword evidence="3" id="KW-1185">Reference proteome</keyword>
<dbReference type="RefSeq" id="WP_388107589.1">
    <property type="nucleotide sequence ID" value="NZ_JBIAHM010000006.1"/>
</dbReference>
<feature type="transmembrane region" description="Helical" evidence="1">
    <location>
        <begin position="12"/>
        <end position="29"/>
    </location>
</feature>
<proteinExistence type="predicted"/>
<reference evidence="2 3" key="1">
    <citation type="submission" date="2024-10" db="EMBL/GenBank/DDBJ databases">
        <title>The Natural Products Discovery Center: Release of the First 8490 Sequenced Strains for Exploring Actinobacteria Biosynthetic Diversity.</title>
        <authorList>
            <person name="Kalkreuter E."/>
            <person name="Kautsar S.A."/>
            <person name="Yang D."/>
            <person name="Bader C.D."/>
            <person name="Teijaro C.N."/>
            <person name="Fluegel L."/>
            <person name="Davis C.M."/>
            <person name="Simpson J.R."/>
            <person name="Lauterbach L."/>
            <person name="Steele A.D."/>
            <person name="Gui C."/>
            <person name="Meng S."/>
            <person name="Li G."/>
            <person name="Viehrig K."/>
            <person name="Ye F."/>
            <person name="Su P."/>
            <person name="Kiefer A.F."/>
            <person name="Nichols A."/>
            <person name="Cepeda A.J."/>
            <person name="Yan W."/>
            <person name="Fan B."/>
            <person name="Jiang Y."/>
            <person name="Adhikari A."/>
            <person name="Zheng C.-J."/>
            <person name="Schuster L."/>
            <person name="Cowan T.M."/>
            <person name="Smanski M.J."/>
            <person name="Chevrette M.G."/>
            <person name="De Carvalho L.P.S."/>
            <person name="Shen B."/>
        </authorList>
    </citation>
    <scope>NUCLEOTIDE SEQUENCE [LARGE SCALE GENOMIC DNA]</scope>
    <source>
        <strain evidence="2 3">NPDC006488</strain>
    </source>
</reference>
<comment type="caution">
    <text evidence="2">The sequence shown here is derived from an EMBL/GenBank/DDBJ whole genome shotgun (WGS) entry which is preliminary data.</text>
</comment>
<keyword evidence="1" id="KW-0472">Membrane</keyword>
<protein>
    <recommendedName>
        <fullName evidence="4">Secreted protein</fullName>
    </recommendedName>
</protein>
<accession>A0ABW6M683</accession>
<dbReference type="Proteomes" id="UP001601303">
    <property type="component" value="Unassembled WGS sequence"/>
</dbReference>
<name>A0ABW6M683_9ACTN</name>
<dbReference type="EMBL" id="JBIAHM010000006">
    <property type="protein sequence ID" value="MFE9600833.1"/>
    <property type="molecule type" value="Genomic_DNA"/>
</dbReference>
<gene>
    <name evidence="2" type="ORF">ACFYNQ_19965</name>
</gene>
<evidence type="ECO:0000313" key="3">
    <source>
        <dbReference type="Proteomes" id="UP001601303"/>
    </source>
</evidence>